<dbReference type="SUPFAM" id="SSF88946">
    <property type="entry name" value="Sigma2 domain of RNA polymerase sigma factors"/>
    <property type="match status" value="1"/>
</dbReference>
<evidence type="ECO:0000313" key="4">
    <source>
        <dbReference type="EMBL" id="VDC89325.1"/>
    </source>
</evidence>
<dbReference type="AlphaFoldDB" id="A0A3P6AI50"/>
<evidence type="ECO:0000259" key="3">
    <source>
        <dbReference type="Pfam" id="PF04542"/>
    </source>
</evidence>
<proteinExistence type="inferred from homology"/>
<feature type="region of interest" description="Disordered" evidence="2">
    <location>
        <begin position="422"/>
        <end position="444"/>
    </location>
</feature>
<feature type="compositionally biased region" description="Polar residues" evidence="2">
    <location>
        <begin position="422"/>
        <end position="436"/>
    </location>
</feature>
<dbReference type="InterPro" id="IPR013325">
    <property type="entry name" value="RNA_pol_sigma_r2"/>
</dbReference>
<dbReference type="InterPro" id="IPR050239">
    <property type="entry name" value="Sigma-70_RNA_pol_init_factors"/>
</dbReference>
<dbReference type="GO" id="GO:0003700">
    <property type="term" value="F:DNA-binding transcription factor activity"/>
    <property type="evidence" value="ECO:0007669"/>
    <property type="project" value="InterPro"/>
</dbReference>
<dbReference type="PANTHER" id="PTHR30603">
    <property type="entry name" value="RNA POLYMERASE SIGMA FACTOR RPO"/>
    <property type="match status" value="1"/>
</dbReference>
<name>A0A3P6AI50_BRAOL</name>
<dbReference type="InterPro" id="IPR014284">
    <property type="entry name" value="RNA_pol_sigma-70_dom"/>
</dbReference>
<dbReference type="GO" id="GO:0006352">
    <property type="term" value="P:DNA-templated transcription initiation"/>
    <property type="evidence" value="ECO:0007669"/>
    <property type="project" value="InterPro"/>
</dbReference>
<dbReference type="EMBL" id="LR031872">
    <property type="protein sequence ID" value="VDC89325.1"/>
    <property type="molecule type" value="Genomic_DNA"/>
</dbReference>
<dbReference type="InterPro" id="IPR007627">
    <property type="entry name" value="RNA_pol_sigma70_r2"/>
</dbReference>
<accession>A0A3P6AI50</accession>
<protein>
    <recommendedName>
        <fullName evidence="3">RNA polymerase sigma-70 region 2 domain-containing protein</fullName>
    </recommendedName>
</protein>
<dbReference type="Gene3D" id="1.10.601.10">
    <property type="entry name" value="RNA Polymerase Primary Sigma Factor"/>
    <property type="match status" value="1"/>
</dbReference>
<feature type="compositionally biased region" description="Basic and acidic residues" evidence="2">
    <location>
        <begin position="174"/>
        <end position="183"/>
    </location>
</feature>
<feature type="domain" description="RNA polymerase sigma-70 region 2" evidence="3">
    <location>
        <begin position="305"/>
        <end position="382"/>
    </location>
</feature>
<dbReference type="PANTHER" id="PTHR30603:SF45">
    <property type="entry name" value="RNA POLYMERASE SIGMA FACTOR SIGF, CHLOROPLASTIC"/>
    <property type="match status" value="1"/>
</dbReference>
<evidence type="ECO:0000256" key="2">
    <source>
        <dbReference type="SAM" id="MobiDB-lite"/>
    </source>
</evidence>
<feature type="region of interest" description="Disordered" evidence="2">
    <location>
        <begin position="174"/>
        <end position="197"/>
    </location>
</feature>
<dbReference type="Pfam" id="PF04542">
    <property type="entry name" value="Sigma70_r2"/>
    <property type="match status" value="1"/>
</dbReference>
<comment type="similarity">
    <text evidence="1">Belongs to the sigma-70 factor family.</text>
</comment>
<reference evidence="4" key="1">
    <citation type="submission" date="2018-11" db="EMBL/GenBank/DDBJ databases">
        <authorList>
            <consortium name="Genoscope - CEA"/>
            <person name="William W."/>
        </authorList>
    </citation>
    <scope>NUCLEOTIDE SEQUENCE</scope>
</reference>
<gene>
    <name evidence="4" type="ORF">BOLC3T14787H</name>
</gene>
<organism evidence="4">
    <name type="scientific">Brassica oleracea</name>
    <name type="common">Wild cabbage</name>
    <dbReference type="NCBI Taxonomy" id="3712"/>
    <lineage>
        <taxon>Eukaryota</taxon>
        <taxon>Viridiplantae</taxon>
        <taxon>Streptophyta</taxon>
        <taxon>Embryophyta</taxon>
        <taxon>Tracheophyta</taxon>
        <taxon>Spermatophyta</taxon>
        <taxon>Magnoliopsida</taxon>
        <taxon>eudicotyledons</taxon>
        <taxon>Gunneridae</taxon>
        <taxon>Pentapetalae</taxon>
        <taxon>rosids</taxon>
        <taxon>malvids</taxon>
        <taxon>Brassicales</taxon>
        <taxon>Brassicaceae</taxon>
        <taxon>Brassiceae</taxon>
        <taxon>Brassica</taxon>
    </lineage>
</organism>
<sequence length="454" mass="51630">MFCVYNFWKFCLMIFFCFVYDSLSLAIQWKLRVTWFLHLLTFTTKAHLKSGFSSPSSGIHTLHEQTATPVIINSRHLASLSRHFPASVLSQEPREESTPLSLALREDRTSQLTLERRQFDEDEKFEQQLLQSAGLWNLLTSPLTAEKQLPTVISPLEDAEPPCDASFPCPYQKSESKSLLERRAKNRSAPKPNSLDSEVYVPQKTNAKKKMKQGFDTDDALQLFLWGPETKQLLTANEEAELITHIQVSCFTYSLSFDKAGEGKAKLESQNGCEPTLGEWAEAMGLSGPLLKSEIHRGRSSRERLITANLRLVVHIAKQYQNCGLNFQDLLLPYLMMLPYEGSMGLMKSVEKFKPQSGCRFATYAYWWIRQSIRKSIFQNSRTIRLPIARVPTWVSSRVPGSPGEGYGWETSPTHIKKMNSQTENVNIGNGSTNSSSEKEEPPLWNYVTKLEKL</sequence>
<evidence type="ECO:0000256" key="1">
    <source>
        <dbReference type="ARBA" id="ARBA00007788"/>
    </source>
</evidence>
<dbReference type="NCBIfam" id="TIGR02937">
    <property type="entry name" value="sigma70-ECF"/>
    <property type="match status" value="1"/>
</dbReference>